<dbReference type="GO" id="GO:0006281">
    <property type="term" value="P:DNA repair"/>
    <property type="evidence" value="ECO:0007669"/>
    <property type="project" value="UniProtKB-UniRule"/>
</dbReference>
<evidence type="ECO:0000256" key="5">
    <source>
        <dbReference type="ARBA" id="ARBA00022679"/>
    </source>
</evidence>
<feature type="active site" evidence="15">
    <location>
        <position position="108"/>
    </location>
</feature>
<dbReference type="AlphaFoldDB" id="A0A1E7RCU9"/>
<proteinExistence type="inferred from homology"/>
<dbReference type="InterPro" id="IPR050116">
    <property type="entry name" value="DNA_polymerase-Y"/>
</dbReference>
<keyword evidence="6 15" id="KW-0548">Nucleotidyltransferase</keyword>
<dbReference type="EMBL" id="MKKK01000012">
    <property type="protein sequence ID" value="OEY97161.1"/>
    <property type="molecule type" value="Genomic_DNA"/>
</dbReference>
<name>A0A1E7RCU9_9GAMM</name>
<evidence type="ECO:0000256" key="2">
    <source>
        <dbReference type="ARBA" id="ARBA00010945"/>
    </source>
</evidence>
<dbReference type="Gene3D" id="3.40.1170.60">
    <property type="match status" value="1"/>
</dbReference>
<dbReference type="RefSeq" id="WP_070069310.1">
    <property type="nucleotide sequence ID" value="NZ_MKKK01000012.1"/>
</dbReference>
<keyword evidence="4 15" id="KW-0963">Cytoplasm</keyword>
<dbReference type="Gene3D" id="3.30.1490.100">
    <property type="entry name" value="DNA polymerase, Y-family, little finger domain"/>
    <property type="match status" value="1"/>
</dbReference>
<evidence type="ECO:0000256" key="4">
    <source>
        <dbReference type="ARBA" id="ARBA00022490"/>
    </source>
</evidence>
<evidence type="ECO:0000256" key="8">
    <source>
        <dbReference type="ARBA" id="ARBA00022723"/>
    </source>
</evidence>
<feature type="binding site" evidence="15">
    <location>
        <position position="107"/>
    </location>
    <ligand>
        <name>Mg(2+)</name>
        <dbReference type="ChEBI" id="CHEBI:18420"/>
    </ligand>
</feature>
<evidence type="ECO:0000256" key="14">
    <source>
        <dbReference type="ARBA" id="ARBA00049244"/>
    </source>
</evidence>
<evidence type="ECO:0000256" key="9">
    <source>
        <dbReference type="ARBA" id="ARBA00022763"/>
    </source>
</evidence>
<dbReference type="PROSITE" id="PS50173">
    <property type="entry name" value="UMUC"/>
    <property type="match status" value="1"/>
</dbReference>
<reference evidence="17 18" key="1">
    <citation type="submission" date="2016-09" db="EMBL/GenBank/DDBJ databases">
        <authorList>
            <person name="Capua I."/>
            <person name="De Benedictis P."/>
            <person name="Joannis T."/>
            <person name="Lombin L.H."/>
            <person name="Cattoli G."/>
        </authorList>
    </citation>
    <scope>NUCLEOTIDE SEQUENCE [LARGE SCALE GENOMIC DNA]</scope>
    <source>
        <strain evidence="17 18">ANC 4671</strain>
    </source>
</reference>
<keyword evidence="10 15" id="KW-0460">Magnesium</keyword>
<evidence type="ECO:0000256" key="12">
    <source>
        <dbReference type="ARBA" id="ARBA00023125"/>
    </source>
</evidence>
<dbReference type="SUPFAM" id="SSF100879">
    <property type="entry name" value="Lesion bypass DNA polymerase (Y-family), little finger domain"/>
    <property type="match status" value="1"/>
</dbReference>
<accession>A0A1E7RCU9</accession>
<keyword evidence="13 15" id="KW-0234">DNA repair</keyword>
<evidence type="ECO:0000256" key="3">
    <source>
        <dbReference type="ARBA" id="ARBA00022457"/>
    </source>
</evidence>
<evidence type="ECO:0000256" key="7">
    <source>
        <dbReference type="ARBA" id="ARBA00022705"/>
    </source>
</evidence>
<comment type="caution">
    <text evidence="17">The sequence shown here is derived from an EMBL/GenBank/DDBJ whole genome shotgun (WGS) entry which is preliminary data.</text>
</comment>
<feature type="domain" description="UmuC" evidence="16">
    <location>
        <begin position="9"/>
        <end position="189"/>
    </location>
</feature>
<keyword evidence="7 15" id="KW-0235">DNA replication</keyword>
<sequence>MTSQLLRKIIHIDMDAFYASVELRDRPQLRGLPMVVASDRPRSVVTTATYEARQFGLHSAMSLAKAKQLCPQVICVPPDFAKYRAVSQQLQTIFAHYTDKVEPISLDEAYLDVTENFQGLSSATAVAQAIRQDIFEMTQLTASAGVAPNKFLAKIASDWNKPNGLFVVKPAQVSAFIQHLPLEKIPGVGKVTLQKMHTLQWYCIADLQSVTEHELIHHFGKFGQRLFLYAKGVDDRPVRYTRERQQISKEITFDQDYYLEEIAVEFWQKLIDQIWQQLQQKKLTARGVQVKFKTTDFKVLQHSRSFKQPFVHQQQLQQAVEMLFLAFADQHFRFRLAGVGVFALEELQDQSQLTLL</sequence>
<comment type="subunit">
    <text evidence="15">Monomer.</text>
</comment>
<dbReference type="Pfam" id="PF11799">
    <property type="entry name" value="IMS_C"/>
    <property type="match status" value="1"/>
</dbReference>
<evidence type="ECO:0000313" key="17">
    <source>
        <dbReference type="EMBL" id="OEY97161.1"/>
    </source>
</evidence>
<dbReference type="HAMAP" id="MF_01113">
    <property type="entry name" value="DNApol_IV"/>
    <property type="match status" value="1"/>
</dbReference>
<comment type="subcellular location">
    <subcellularLocation>
        <location evidence="1 15">Cytoplasm</location>
    </subcellularLocation>
</comment>
<keyword evidence="11 15" id="KW-0239">DNA-directed DNA polymerase</keyword>
<comment type="cofactor">
    <cofactor evidence="15">
        <name>Mg(2+)</name>
        <dbReference type="ChEBI" id="CHEBI:18420"/>
    </cofactor>
    <text evidence="15">Binds 2 magnesium ions per subunit.</text>
</comment>
<dbReference type="InterPro" id="IPR022880">
    <property type="entry name" value="DNApol_IV"/>
</dbReference>
<dbReference type="Proteomes" id="UP000185895">
    <property type="component" value="Unassembled WGS sequence"/>
</dbReference>
<organism evidence="17 18">
    <name type="scientific">Acinetobacter qingfengensis</name>
    <dbReference type="NCBI Taxonomy" id="1262585"/>
    <lineage>
        <taxon>Bacteria</taxon>
        <taxon>Pseudomonadati</taxon>
        <taxon>Pseudomonadota</taxon>
        <taxon>Gammaproteobacteria</taxon>
        <taxon>Moraxellales</taxon>
        <taxon>Moraxellaceae</taxon>
        <taxon>Acinetobacter</taxon>
    </lineage>
</organism>
<keyword evidence="9 15" id="KW-0227">DNA damage</keyword>
<dbReference type="GO" id="GO:0005829">
    <property type="term" value="C:cytosol"/>
    <property type="evidence" value="ECO:0007669"/>
    <property type="project" value="TreeGrafter"/>
</dbReference>
<dbReference type="PANTHER" id="PTHR11076">
    <property type="entry name" value="DNA REPAIR POLYMERASE UMUC / TRANSFERASE FAMILY MEMBER"/>
    <property type="match status" value="1"/>
</dbReference>
<dbReference type="NCBIfam" id="NF002677">
    <property type="entry name" value="PRK02406.1"/>
    <property type="match status" value="1"/>
</dbReference>
<dbReference type="InterPro" id="IPR043502">
    <property type="entry name" value="DNA/RNA_pol_sf"/>
</dbReference>
<keyword evidence="12 15" id="KW-0238">DNA-binding</keyword>
<evidence type="ECO:0000256" key="15">
    <source>
        <dbReference type="HAMAP-Rule" id="MF_01113"/>
    </source>
</evidence>
<dbReference type="GO" id="GO:0003684">
    <property type="term" value="F:damaged DNA binding"/>
    <property type="evidence" value="ECO:0007669"/>
    <property type="project" value="InterPro"/>
</dbReference>
<evidence type="ECO:0000256" key="10">
    <source>
        <dbReference type="ARBA" id="ARBA00022842"/>
    </source>
</evidence>
<dbReference type="InterPro" id="IPR043128">
    <property type="entry name" value="Rev_trsase/Diguanyl_cyclase"/>
</dbReference>
<dbReference type="InterPro" id="IPR017961">
    <property type="entry name" value="DNA_pol_Y-fam_little_finger"/>
</dbReference>
<dbReference type="Pfam" id="PF21999">
    <property type="entry name" value="IMS_HHH_1"/>
    <property type="match status" value="1"/>
</dbReference>
<protein>
    <recommendedName>
        <fullName evidence="15">DNA polymerase IV</fullName>
        <shortName evidence="15">Pol IV</shortName>
        <ecNumber evidence="15">2.7.7.7</ecNumber>
    </recommendedName>
</protein>
<evidence type="ECO:0000256" key="13">
    <source>
        <dbReference type="ARBA" id="ARBA00023204"/>
    </source>
</evidence>
<dbReference type="PANTHER" id="PTHR11076:SF33">
    <property type="entry name" value="DNA POLYMERASE KAPPA"/>
    <property type="match status" value="1"/>
</dbReference>
<comment type="function">
    <text evidence="15">Poorly processive, error-prone DNA polymerase involved in untargeted mutagenesis. Copies undamaged DNA at stalled replication forks, which arise in vivo from mismatched or misaligned primer ends. These misaligned primers can be extended by PolIV. Exhibits no 3'-5' exonuclease (proofreading) activity. May be involved in translesional synthesis, in conjunction with the beta clamp from PolIII.</text>
</comment>
<dbReference type="Gene3D" id="1.10.150.20">
    <property type="entry name" value="5' to 3' exonuclease, C-terminal subdomain"/>
    <property type="match status" value="1"/>
</dbReference>
<dbReference type="Pfam" id="PF00817">
    <property type="entry name" value="IMS"/>
    <property type="match status" value="1"/>
</dbReference>
<gene>
    <name evidence="15" type="primary">dinB</name>
    <name evidence="17" type="ORF">BJI46_01660</name>
</gene>
<feature type="site" description="Substrate discrimination" evidence="15">
    <location>
        <position position="18"/>
    </location>
</feature>
<dbReference type="InterPro" id="IPR036775">
    <property type="entry name" value="DNA_pol_Y-fam_lit_finger_sf"/>
</dbReference>
<dbReference type="STRING" id="1262585.BJI46_01660"/>
<evidence type="ECO:0000259" key="16">
    <source>
        <dbReference type="PROSITE" id="PS50173"/>
    </source>
</evidence>
<keyword evidence="18" id="KW-1185">Reference proteome</keyword>
<dbReference type="Gene3D" id="3.30.70.270">
    <property type="match status" value="1"/>
</dbReference>
<keyword evidence="8 15" id="KW-0479">Metal-binding</keyword>
<dbReference type="GO" id="GO:0042276">
    <property type="term" value="P:error-prone translesion synthesis"/>
    <property type="evidence" value="ECO:0007669"/>
    <property type="project" value="TreeGrafter"/>
</dbReference>
<dbReference type="GO" id="GO:0003887">
    <property type="term" value="F:DNA-directed DNA polymerase activity"/>
    <property type="evidence" value="ECO:0007669"/>
    <property type="project" value="UniProtKB-UniRule"/>
</dbReference>
<dbReference type="GO" id="GO:0006261">
    <property type="term" value="P:DNA-templated DNA replication"/>
    <property type="evidence" value="ECO:0007669"/>
    <property type="project" value="UniProtKB-UniRule"/>
</dbReference>
<evidence type="ECO:0000256" key="6">
    <source>
        <dbReference type="ARBA" id="ARBA00022695"/>
    </source>
</evidence>
<keyword evidence="3 15" id="KW-0515">Mutator protein</keyword>
<dbReference type="OrthoDB" id="9808813at2"/>
<dbReference type="GO" id="GO:0000287">
    <property type="term" value="F:magnesium ion binding"/>
    <property type="evidence" value="ECO:0007669"/>
    <property type="project" value="UniProtKB-UniRule"/>
</dbReference>
<comment type="similarity">
    <text evidence="2 15">Belongs to the DNA polymerase type-Y family.</text>
</comment>
<dbReference type="GO" id="GO:0009432">
    <property type="term" value="P:SOS response"/>
    <property type="evidence" value="ECO:0007669"/>
    <property type="project" value="TreeGrafter"/>
</dbReference>
<keyword evidence="5 15" id="KW-0808">Transferase</keyword>
<evidence type="ECO:0000313" key="18">
    <source>
        <dbReference type="Proteomes" id="UP000185895"/>
    </source>
</evidence>
<dbReference type="SUPFAM" id="SSF56672">
    <property type="entry name" value="DNA/RNA polymerases"/>
    <property type="match status" value="1"/>
</dbReference>
<comment type="catalytic activity">
    <reaction evidence="14 15">
        <text>DNA(n) + a 2'-deoxyribonucleoside 5'-triphosphate = DNA(n+1) + diphosphate</text>
        <dbReference type="Rhea" id="RHEA:22508"/>
        <dbReference type="Rhea" id="RHEA-COMP:17339"/>
        <dbReference type="Rhea" id="RHEA-COMP:17340"/>
        <dbReference type="ChEBI" id="CHEBI:33019"/>
        <dbReference type="ChEBI" id="CHEBI:61560"/>
        <dbReference type="ChEBI" id="CHEBI:173112"/>
        <dbReference type="EC" id="2.7.7.7"/>
    </reaction>
</comment>
<dbReference type="CDD" id="cd03586">
    <property type="entry name" value="PolY_Pol_IV_kappa"/>
    <property type="match status" value="1"/>
</dbReference>
<evidence type="ECO:0000256" key="11">
    <source>
        <dbReference type="ARBA" id="ARBA00022932"/>
    </source>
</evidence>
<evidence type="ECO:0000256" key="1">
    <source>
        <dbReference type="ARBA" id="ARBA00004496"/>
    </source>
</evidence>
<dbReference type="InterPro" id="IPR001126">
    <property type="entry name" value="UmuC"/>
</dbReference>
<feature type="binding site" evidence="15">
    <location>
        <position position="13"/>
    </location>
    <ligand>
        <name>Mg(2+)</name>
        <dbReference type="ChEBI" id="CHEBI:18420"/>
    </ligand>
</feature>
<dbReference type="InterPro" id="IPR053848">
    <property type="entry name" value="IMS_HHH_1"/>
</dbReference>
<dbReference type="EC" id="2.7.7.7" evidence="15"/>